<feature type="transmembrane region" description="Helical" evidence="7">
    <location>
        <begin position="487"/>
        <end position="509"/>
    </location>
</feature>
<keyword evidence="3 8" id="KW-0732">Signal</keyword>
<accession>A0ABQ8J4I0</accession>
<evidence type="ECO:0000259" key="9">
    <source>
        <dbReference type="Pfam" id="PF06814"/>
    </source>
</evidence>
<evidence type="ECO:0000256" key="7">
    <source>
        <dbReference type="SAM" id="Phobius"/>
    </source>
</evidence>
<dbReference type="Pfam" id="PF06814">
    <property type="entry name" value="GOST_TM"/>
    <property type="match status" value="1"/>
</dbReference>
<feature type="chain" id="PRO_5045475125" description="GOST seven transmembrane domain-containing protein" evidence="8">
    <location>
        <begin position="22"/>
        <end position="645"/>
    </location>
</feature>
<gene>
    <name evidence="10" type="ORF">DERP_007449</name>
</gene>
<evidence type="ECO:0000313" key="11">
    <source>
        <dbReference type="Proteomes" id="UP000887458"/>
    </source>
</evidence>
<evidence type="ECO:0000256" key="6">
    <source>
        <dbReference type="SAM" id="MobiDB-lite"/>
    </source>
</evidence>
<evidence type="ECO:0000256" key="2">
    <source>
        <dbReference type="ARBA" id="ARBA00022692"/>
    </source>
</evidence>
<reference evidence="10 11" key="2">
    <citation type="journal article" date="2022" name="Mol. Biol. Evol.">
        <title>Comparative Genomics Reveals Insights into the Divergent Evolution of Astigmatic Mites and Household Pest Adaptations.</title>
        <authorList>
            <person name="Xiong Q."/>
            <person name="Wan A.T."/>
            <person name="Liu X."/>
            <person name="Fung C.S."/>
            <person name="Xiao X."/>
            <person name="Malainual N."/>
            <person name="Hou J."/>
            <person name="Wang L."/>
            <person name="Wang M."/>
            <person name="Yang K.Y."/>
            <person name="Cui Y."/>
            <person name="Leung E.L."/>
            <person name="Nong W."/>
            <person name="Shin S.K."/>
            <person name="Au S.W."/>
            <person name="Jeong K.Y."/>
            <person name="Chew F.T."/>
            <person name="Hui J.H."/>
            <person name="Leung T.F."/>
            <person name="Tungtrongchitr A."/>
            <person name="Zhong N."/>
            <person name="Liu Z."/>
            <person name="Tsui S.K."/>
        </authorList>
    </citation>
    <scope>NUCLEOTIDE SEQUENCE [LARGE SCALE GENOMIC DNA]</scope>
    <source>
        <strain evidence="10">Derp</strain>
    </source>
</reference>
<name>A0ABQ8J4I0_DERPT</name>
<reference evidence="10 11" key="1">
    <citation type="journal article" date="2018" name="J. Allergy Clin. Immunol.">
        <title>High-quality assembly of Dermatophagoides pteronyssinus genome and transcriptome reveals a wide range of novel allergens.</title>
        <authorList>
            <person name="Liu X.Y."/>
            <person name="Yang K.Y."/>
            <person name="Wang M.Q."/>
            <person name="Kwok J.S."/>
            <person name="Zeng X."/>
            <person name="Yang Z."/>
            <person name="Xiao X.J."/>
            <person name="Lau C.P."/>
            <person name="Li Y."/>
            <person name="Huang Z.M."/>
            <person name="Ba J.G."/>
            <person name="Yim A.K."/>
            <person name="Ouyang C.Y."/>
            <person name="Ngai S.M."/>
            <person name="Chan T.F."/>
            <person name="Leung E.L."/>
            <person name="Liu L."/>
            <person name="Liu Z.G."/>
            <person name="Tsui S.K."/>
        </authorList>
    </citation>
    <scope>NUCLEOTIDE SEQUENCE [LARGE SCALE GENOMIC DNA]</scope>
    <source>
        <strain evidence="10">Derp</strain>
    </source>
</reference>
<organism evidence="10 11">
    <name type="scientific">Dermatophagoides pteronyssinus</name>
    <name type="common">European house dust mite</name>
    <dbReference type="NCBI Taxonomy" id="6956"/>
    <lineage>
        <taxon>Eukaryota</taxon>
        <taxon>Metazoa</taxon>
        <taxon>Ecdysozoa</taxon>
        <taxon>Arthropoda</taxon>
        <taxon>Chelicerata</taxon>
        <taxon>Arachnida</taxon>
        <taxon>Acari</taxon>
        <taxon>Acariformes</taxon>
        <taxon>Sarcoptiformes</taxon>
        <taxon>Astigmata</taxon>
        <taxon>Psoroptidia</taxon>
        <taxon>Analgoidea</taxon>
        <taxon>Pyroglyphidae</taxon>
        <taxon>Dermatophagoidinae</taxon>
        <taxon>Dermatophagoides</taxon>
    </lineage>
</organism>
<feature type="compositionally biased region" description="Polar residues" evidence="6">
    <location>
        <begin position="166"/>
        <end position="175"/>
    </location>
</feature>
<dbReference type="PANTHER" id="PTHR21229">
    <property type="entry name" value="LUNG SEVEN TRANSMEMBRANE RECEPTOR"/>
    <property type="match status" value="1"/>
</dbReference>
<dbReference type="InterPro" id="IPR053937">
    <property type="entry name" value="GOST_TM"/>
</dbReference>
<dbReference type="PANTHER" id="PTHR21229:SF2">
    <property type="entry name" value="RE59932P"/>
    <property type="match status" value="1"/>
</dbReference>
<keyword evidence="5 7" id="KW-0472">Membrane</keyword>
<keyword evidence="11" id="KW-1185">Reference proteome</keyword>
<feature type="transmembrane region" description="Helical" evidence="7">
    <location>
        <begin position="536"/>
        <end position="559"/>
    </location>
</feature>
<dbReference type="Proteomes" id="UP000887458">
    <property type="component" value="Unassembled WGS sequence"/>
</dbReference>
<feature type="transmembrane region" description="Helical" evidence="7">
    <location>
        <begin position="457"/>
        <end position="475"/>
    </location>
</feature>
<protein>
    <recommendedName>
        <fullName evidence="9">GOST seven transmembrane domain-containing protein</fullName>
    </recommendedName>
</protein>
<evidence type="ECO:0000313" key="10">
    <source>
        <dbReference type="EMBL" id="KAH9417451.1"/>
    </source>
</evidence>
<dbReference type="EMBL" id="NJHN03000077">
    <property type="protein sequence ID" value="KAH9417451.1"/>
    <property type="molecule type" value="Genomic_DNA"/>
</dbReference>
<proteinExistence type="predicted"/>
<evidence type="ECO:0000256" key="4">
    <source>
        <dbReference type="ARBA" id="ARBA00022989"/>
    </source>
</evidence>
<sequence>MYRLFVIKFFILIFICQLNNCRIHHLKLHNDIRRYFPISTFGYYTGGQLEVTINSFRYHPNDLDETAISGKFGFSLTRTMSNNISPYIDGQYSQLSCTLNQDMDYFQNDIGVIMMKFDIKNNSVLLQCNSDLNKLSIFSSEHLIAKRSIDSANVNNADDNNKSKQLTENVQQPKINENIMPSDDTKIPNVVDNSENSAPIIPLVDKNDDKNVPPPQQQPLPHEIESKKNLQESSSNELSKIDNLDSLAAVDQQSAITTTTSNPYQCLTNSFEMKRLGNVHDGSLEFNFKFKVFIADPKYEGLYSLHFHNCLNYPKSLQDINNQYDTSIDLDIKIIENNLDNYLSAGEIPLPQLYFALSIIFFIMGTIWFVSIRSRWEETFKIHYLMGVLVFVKALSLLFHSINYHFIAKEGSQVETWAVLYYITHFLKGALLFITIVLIGTGWAFIKHILNDKDKKIFMVVIPLQVIANIADIITEESEEGALIHTVWREIFILVDMICCGAILFPVIWSIRHLHEASATDGKAAINLKKLQLFRFFYVMIVFYIYFTRIIVYLVKITVPFNLEWLAQLFQHLATLIFFLLTGYHFQPITTNPYYQLLQDDIEMDEEVLFIQPNTFSEAKKRNRDLESGDLKNLLNTNSNTYDYD</sequence>
<dbReference type="InterPro" id="IPR009637">
    <property type="entry name" value="GPR107/GPR108-like"/>
</dbReference>
<feature type="transmembrane region" description="Helical" evidence="7">
    <location>
        <begin position="353"/>
        <end position="372"/>
    </location>
</feature>
<evidence type="ECO:0000256" key="8">
    <source>
        <dbReference type="SAM" id="SignalP"/>
    </source>
</evidence>
<feature type="region of interest" description="Disordered" evidence="6">
    <location>
        <begin position="153"/>
        <end position="222"/>
    </location>
</feature>
<evidence type="ECO:0000256" key="5">
    <source>
        <dbReference type="ARBA" id="ARBA00023136"/>
    </source>
</evidence>
<comment type="subcellular location">
    <subcellularLocation>
        <location evidence="1">Membrane</location>
        <topology evidence="1">Multi-pass membrane protein</topology>
    </subcellularLocation>
</comment>
<feature type="transmembrane region" description="Helical" evidence="7">
    <location>
        <begin position="565"/>
        <end position="586"/>
    </location>
</feature>
<keyword evidence="4 7" id="KW-1133">Transmembrane helix</keyword>
<comment type="caution">
    <text evidence="10">The sequence shown here is derived from an EMBL/GenBank/DDBJ whole genome shotgun (WGS) entry which is preliminary data.</text>
</comment>
<keyword evidence="2 7" id="KW-0812">Transmembrane</keyword>
<feature type="transmembrane region" description="Helical" evidence="7">
    <location>
        <begin position="419"/>
        <end position="445"/>
    </location>
</feature>
<evidence type="ECO:0000256" key="1">
    <source>
        <dbReference type="ARBA" id="ARBA00004141"/>
    </source>
</evidence>
<feature type="transmembrane region" description="Helical" evidence="7">
    <location>
        <begin position="384"/>
        <end position="407"/>
    </location>
</feature>
<feature type="signal peptide" evidence="8">
    <location>
        <begin position="1"/>
        <end position="21"/>
    </location>
</feature>
<evidence type="ECO:0000256" key="3">
    <source>
        <dbReference type="ARBA" id="ARBA00022729"/>
    </source>
</evidence>
<feature type="domain" description="GOST seven transmembrane" evidence="9">
    <location>
        <begin position="349"/>
        <end position="592"/>
    </location>
</feature>